<feature type="transmembrane region" description="Helical" evidence="1">
    <location>
        <begin position="80"/>
        <end position="99"/>
    </location>
</feature>
<feature type="transmembrane region" description="Helical" evidence="1">
    <location>
        <begin position="44"/>
        <end position="68"/>
    </location>
</feature>
<dbReference type="AlphaFoldDB" id="B6AG84"/>
<keyword evidence="1" id="KW-0472">Membrane</keyword>
<feature type="transmembrane region" description="Helical" evidence="1">
    <location>
        <begin position="105"/>
        <end position="126"/>
    </location>
</feature>
<organism evidence="2 3">
    <name type="scientific">Cryptosporidium muris (strain RN66)</name>
    <dbReference type="NCBI Taxonomy" id="441375"/>
    <lineage>
        <taxon>Eukaryota</taxon>
        <taxon>Sar</taxon>
        <taxon>Alveolata</taxon>
        <taxon>Apicomplexa</taxon>
        <taxon>Conoidasida</taxon>
        <taxon>Coccidia</taxon>
        <taxon>Eucoccidiorida</taxon>
        <taxon>Eimeriorina</taxon>
        <taxon>Cryptosporidiidae</taxon>
        <taxon>Cryptosporidium</taxon>
    </lineage>
</organism>
<dbReference type="SUPFAM" id="SSF103473">
    <property type="entry name" value="MFS general substrate transporter"/>
    <property type="match status" value="1"/>
</dbReference>
<feature type="transmembrane region" description="Helical" evidence="1">
    <location>
        <begin position="237"/>
        <end position="260"/>
    </location>
</feature>
<evidence type="ECO:0000256" key="1">
    <source>
        <dbReference type="SAM" id="Phobius"/>
    </source>
</evidence>
<sequence length="547" mass="62636">MTIKSDIPRNIVLVYSYKISSLLYSSTSNILLLDTYLNKISSEIPFIGFICISSALGIFTGTLFAVIINDTDLDSKCLNLILKLCGCFLLLATILLYFSIDLNSVILLCVASFLSKCVGELIDIIIESIFTNCINQGDRSLYFIRIKILSDLTSIFGPFISLILFLIYGDSWEIRPLKNILKTNLILSIPQSLILIFWDLLDDKNWRYKFILNYNKKSEFKPNIKLGFLNSSNVPHLILISQFITTSGAGISMKTFSLFLNSVFKLTPINICLLNIVGSLTSLIFSIIIHKLCKYSGRATISLIFCFFTSFILLIMSEVESTSFLVGLYILRAGFQNACIPIDHSIIMDFTPSDKVFQWRTLYSFLKFVWLCITIFTGSTKDTNLESYKQIFVKCAFLYFLANLIYAPSIFLVPSVESFEEFRSNFKITKTLKVKNLLSEENFNLDELEIITNFDNEQYSEYQLEDGKIEDSQYKNIINKDEEALNDISKSYYEVKLDNCLNNDLNWYYISNIETDDTPTNSNISMELSRRKLNTLQTLINEDDHKG</sequence>
<accession>B6AG84</accession>
<feature type="transmembrane region" description="Helical" evidence="1">
    <location>
        <begin position="146"/>
        <end position="168"/>
    </location>
</feature>
<keyword evidence="1" id="KW-1133">Transmembrane helix</keyword>
<dbReference type="EMBL" id="DS989732">
    <property type="protein sequence ID" value="EEA07225.1"/>
    <property type="molecule type" value="Genomic_DNA"/>
</dbReference>
<dbReference type="OrthoDB" id="541403at2759"/>
<feature type="transmembrane region" description="Helical" evidence="1">
    <location>
        <begin position="266"/>
        <end position="289"/>
    </location>
</feature>
<gene>
    <name evidence="2" type="ORF">CMU_000960</name>
</gene>
<keyword evidence="3" id="KW-1185">Reference proteome</keyword>
<feature type="transmembrane region" description="Helical" evidence="1">
    <location>
        <begin position="301"/>
        <end position="319"/>
    </location>
</feature>
<dbReference type="eggNOG" id="ENOG502QPTK">
    <property type="taxonomic scope" value="Eukaryota"/>
</dbReference>
<keyword evidence="1" id="KW-0812">Transmembrane</keyword>
<feature type="transmembrane region" description="Helical" evidence="1">
    <location>
        <begin position="362"/>
        <end position="379"/>
    </location>
</feature>
<feature type="transmembrane region" description="Helical" evidence="1">
    <location>
        <begin position="180"/>
        <end position="201"/>
    </location>
</feature>
<name>B6AG84_CRYMR</name>
<dbReference type="PANTHER" id="PTHR23525:SF1">
    <property type="entry name" value="NODULIN-LIKE DOMAIN-CONTAINING PROTEIN"/>
    <property type="match status" value="1"/>
</dbReference>
<dbReference type="InterPro" id="IPR036259">
    <property type="entry name" value="MFS_trans_sf"/>
</dbReference>
<feature type="transmembrane region" description="Helical" evidence="1">
    <location>
        <begin position="391"/>
        <end position="413"/>
    </location>
</feature>
<evidence type="ECO:0000313" key="2">
    <source>
        <dbReference type="EMBL" id="EEA07225.1"/>
    </source>
</evidence>
<dbReference type="OMA" id="RKWHINI"/>
<dbReference type="GeneID" id="6996717"/>
<dbReference type="PANTHER" id="PTHR23525">
    <property type="entry name" value="TRANSPORTER, PUTATIVE-RELATED"/>
    <property type="match status" value="1"/>
</dbReference>
<dbReference type="Gene3D" id="1.20.1250.20">
    <property type="entry name" value="MFS general substrate transporter like domains"/>
    <property type="match status" value="1"/>
</dbReference>
<dbReference type="RefSeq" id="XP_002141574.1">
    <property type="nucleotide sequence ID" value="XM_002141538.1"/>
</dbReference>
<feature type="transmembrane region" description="Helical" evidence="1">
    <location>
        <begin position="12"/>
        <end position="32"/>
    </location>
</feature>
<dbReference type="Proteomes" id="UP000001460">
    <property type="component" value="Unassembled WGS sequence"/>
</dbReference>
<dbReference type="CDD" id="cd06174">
    <property type="entry name" value="MFS"/>
    <property type="match status" value="1"/>
</dbReference>
<evidence type="ECO:0000313" key="3">
    <source>
        <dbReference type="Proteomes" id="UP000001460"/>
    </source>
</evidence>
<protein>
    <recommendedName>
        <fullName evidence="4">Major facilitator superfamily protein</fullName>
    </recommendedName>
</protein>
<evidence type="ECO:0008006" key="4">
    <source>
        <dbReference type="Google" id="ProtNLM"/>
    </source>
</evidence>
<reference evidence="2" key="1">
    <citation type="submission" date="2008-06" db="EMBL/GenBank/DDBJ databases">
        <authorList>
            <person name="Lorenzi H."/>
            <person name="Inman J."/>
            <person name="Miller J."/>
            <person name="Schobel S."/>
            <person name="Amedeo P."/>
            <person name="Caler E.V."/>
            <person name="da Silva J."/>
        </authorList>
    </citation>
    <scope>NUCLEOTIDE SEQUENCE [LARGE SCALE GENOMIC DNA]</scope>
    <source>
        <strain evidence="2">RN66</strain>
    </source>
</reference>
<proteinExistence type="predicted"/>
<dbReference type="VEuPathDB" id="CryptoDB:CMU_000960"/>